<evidence type="ECO:0000313" key="1">
    <source>
        <dbReference type="EMBL" id="SJM90741.1"/>
    </source>
</evidence>
<reference evidence="2" key="1">
    <citation type="submission" date="2017-02" db="EMBL/GenBank/DDBJ databases">
        <authorList>
            <person name="Daims H."/>
        </authorList>
    </citation>
    <scope>NUCLEOTIDE SEQUENCE [LARGE SCALE GENOMIC DNA]</scope>
</reference>
<proteinExistence type="predicted"/>
<protein>
    <submittedName>
        <fullName evidence="1">Uncharacterized protein</fullName>
    </submittedName>
</protein>
<gene>
    <name evidence="1" type="ORF">CRENPOLYSF2_1810002</name>
</gene>
<organism evidence="1 2">
    <name type="scientific">Crenothrix polyspora</name>
    <dbReference type="NCBI Taxonomy" id="360316"/>
    <lineage>
        <taxon>Bacteria</taxon>
        <taxon>Pseudomonadati</taxon>
        <taxon>Pseudomonadota</taxon>
        <taxon>Gammaproteobacteria</taxon>
        <taxon>Methylococcales</taxon>
        <taxon>Crenotrichaceae</taxon>
        <taxon>Crenothrix</taxon>
    </lineage>
</organism>
<evidence type="ECO:0000313" key="2">
    <source>
        <dbReference type="Proteomes" id="UP000195442"/>
    </source>
</evidence>
<accession>A0A1R4H3Y4</accession>
<sequence>MINRAQRICAWASFREKYTCPDEGVLRLDISPSTQTEKKCVASKTLVSRLSCETVRILRGVKVGEDVIMIDFIMLEVHHEPYSMIQNETAYPKQLTVRKAHLQTLVFFTSPSLPCLYYSLIQLVEYWHVFCLI</sequence>
<dbReference type="EMBL" id="FUKJ01000092">
    <property type="protein sequence ID" value="SJM90741.1"/>
    <property type="molecule type" value="Genomic_DNA"/>
</dbReference>
<name>A0A1R4H3Y4_9GAMM</name>
<dbReference type="AlphaFoldDB" id="A0A1R4H3Y4"/>
<keyword evidence="2" id="KW-1185">Reference proteome</keyword>
<dbReference type="Proteomes" id="UP000195442">
    <property type="component" value="Unassembled WGS sequence"/>
</dbReference>